<protein>
    <submittedName>
        <fullName evidence="1">(apollo) hypothetical protein</fullName>
    </submittedName>
</protein>
<gene>
    <name evidence="1" type="ORF">PAPOLLO_LOCUS27720</name>
</gene>
<proteinExistence type="predicted"/>
<accession>A0A8S3YGQ9</accession>
<dbReference type="Proteomes" id="UP000691718">
    <property type="component" value="Unassembled WGS sequence"/>
</dbReference>
<keyword evidence="2" id="KW-1185">Reference proteome</keyword>
<organism evidence="1 2">
    <name type="scientific">Parnassius apollo</name>
    <name type="common">Apollo butterfly</name>
    <name type="synonym">Papilio apollo</name>
    <dbReference type="NCBI Taxonomy" id="110799"/>
    <lineage>
        <taxon>Eukaryota</taxon>
        <taxon>Metazoa</taxon>
        <taxon>Ecdysozoa</taxon>
        <taxon>Arthropoda</taxon>
        <taxon>Hexapoda</taxon>
        <taxon>Insecta</taxon>
        <taxon>Pterygota</taxon>
        <taxon>Neoptera</taxon>
        <taxon>Endopterygota</taxon>
        <taxon>Lepidoptera</taxon>
        <taxon>Glossata</taxon>
        <taxon>Ditrysia</taxon>
        <taxon>Papilionoidea</taxon>
        <taxon>Papilionidae</taxon>
        <taxon>Parnassiinae</taxon>
        <taxon>Parnassini</taxon>
        <taxon>Parnassius</taxon>
        <taxon>Parnassius</taxon>
    </lineage>
</organism>
<reference evidence="1" key="1">
    <citation type="submission" date="2021-04" db="EMBL/GenBank/DDBJ databases">
        <authorList>
            <person name="Tunstrom K."/>
        </authorList>
    </citation>
    <scope>NUCLEOTIDE SEQUENCE</scope>
</reference>
<dbReference type="OrthoDB" id="7367179at2759"/>
<sequence length="159" mass="18640">MSIWNWKKGKDNMPDNKENVRKNPHEAEVNSLKKFLKNIPKMETHYCRKHTSKLYLLPEWLSKKALYDFYKSDWCPSQNIEPLSIAKFSNTLEIENISLFKPKKDAYILYESIYITQCIIRVPSGPARRTSIPRLLHGPAPPIPRPVVIRTFFRAASEH</sequence>
<dbReference type="EMBL" id="CAJQZP010001686">
    <property type="protein sequence ID" value="CAG5058814.1"/>
    <property type="molecule type" value="Genomic_DNA"/>
</dbReference>
<comment type="caution">
    <text evidence="1">The sequence shown here is derived from an EMBL/GenBank/DDBJ whole genome shotgun (WGS) entry which is preliminary data.</text>
</comment>
<evidence type="ECO:0000313" key="2">
    <source>
        <dbReference type="Proteomes" id="UP000691718"/>
    </source>
</evidence>
<dbReference type="AlphaFoldDB" id="A0A8S3YGQ9"/>
<evidence type="ECO:0000313" key="1">
    <source>
        <dbReference type="EMBL" id="CAG5058814.1"/>
    </source>
</evidence>
<name>A0A8S3YGQ9_PARAO</name>